<dbReference type="Gene3D" id="1.10.10.1190">
    <property type="entry name" value="Antirestriction protein ArdA, domain 3"/>
    <property type="match status" value="1"/>
</dbReference>
<dbReference type="InterPro" id="IPR041893">
    <property type="entry name" value="ArdA_dom3"/>
</dbReference>
<reference evidence="1 2" key="1">
    <citation type="submission" date="2020-06" db="EMBL/GenBank/DDBJ databases">
        <title>Sulfitobacter algicola sp. nov., isolated from green algae.</title>
        <authorList>
            <person name="Wang C."/>
        </authorList>
    </citation>
    <scope>NUCLEOTIDE SEQUENCE [LARGE SCALE GENOMIC DNA]</scope>
    <source>
        <strain evidence="1 2">1151</strain>
    </source>
</reference>
<dbReference type="EMBL" id="JABUFE010000023">
    <property type="protein sequence ID" value="NSX56896.1"/>
    <property type="molecule type" value="Genomic_DNA"/>
</dbReference>
<accession>A0ABX2IVE4</accession>
<organism evidence="1 2">
    <name type="scientific">Parasulfitobacter algicola</name>
    <dbReference type="NCBI Taxonomy" id="2614809"/>
    <lineage>
        <taxon>Bacteria</taxon>
        <taxon>Pseudomonadati</taxon>
        <taxon>Pseudomonadota</taxon>
        <taxon>Alphaproteobacteria</taxon>
        <taxon>Rhodobacterales</taxon>
        <taxon>Roseobacteraceae</taxon>
        <taxon>Parasulfitobacter</taxon>
    </lineage>
</organism>
<name>A0ABX2IVE4_9RHOB</name>
<evidence type="ECO:0000313" key="2">
    <source>
        <dbReference type="Proteomes" id="UP000777935"/>
    </source>
</evidence>
<comment type="caution">
    <text evidence="1">The sequence shown here is derived from an EMBL/GenBank/DDBJ whole genome shotgun (WGS) entry which is preliminary data.</text>
</comment>
<proteinExistence type="predicted"/>
<protein>
    <submittedName>
        <fullName evidence="1">Antirestriction protein ArdA</fullName>
    </submittedName>
</protein>
<evidence type="ECO:0000313" key="1">
    <source>
        <dbReference type="EMBL" id="NSX56896.1"/>
    </source>
</evidence>
<dbReference type="Pfam" id="PF07275">
    <property type="entry name" value="ArdA"/>
    <property type="match status" value="1"/>
</dbReference>
<keyword evidence="2" id="KW-1185">Reference proteome</keyword>
<sequence length="169" mass="18713">MPCTFYAQPYDITATGFYFETAEDFTIKAAVLRNEAGQPVEEFELQFIDGDAIDAALADALGLYQNTIALVIAALEGWDTDQKTRAILAIGECSCAFDLGTDRPDDLDVDVYYLDSLRDLAIEFVAEGIMGEIPDALERYFDYDALARDLGVDYSETIVAGQRLIYRCA</sequence>
<dbReference type="RefSeq" id="WP_174140048.1">
    <property type="nucleotide sequence ID" value="NZ_JABUFE010000023.1"/>
</dbReference>
<gene>
    <name evidence="1" type="ORF">HRQ87_19125</name>
</gene>
<dbReference type="InterPro" id="IPR009899">
    <property type="entry name" value="ArdA"/>
</dbReference>
<dbReference type="Proteomes" id="UP000777935">
    <property type="component" value="Unassembled WGS sequence"/>
</dbReference>